<evidence type="ECO:0000313" key="1">
    <source>
        <dbReference type="EMBL" id="APC46279.1"/>
    </source>
</evidence>
<dbReference type="EMBL" id="KX925554">
    <property type="protein sequence ID" value="APC46279.1"/>
    <property type="molecule type" value="Genomic_DNA"/>
</dbReference>
<dbReference type="GeneID" id="55601431"/>
<name>A0A1J0GVR6_9CAUD</name>
<reference evidence="1 2" key="1">
    <citation type="submission" date="2016-09" db="EMBL/GenBank/DDBJ databases">
        <title>Complete Genome Sequence of Streptomyces 5a phage BRock.</title>
        <authorList>
            <person name="Crossman A."/>
            <person name="Baron S."/>
            <person name="Jamdagni P."/>
            <person name="Khatri P."/>
            <person name="Sharma D."/>
            <person name="Pandey M."/>
            <person name="Goyal S."/>
            <person name="Kumar S."/>
            <person name="Phogat A."/>
            <person name="Chawla G."/>
            <person name="Pasricha M."/>
            <person name="Gupta K."/>
            <person name="Bazzad D."/>
            <person name="Aggarwal V."/>
            <person name="Poughat A."/>
            <person name="Singh K."/>
            <person name="Rana P."/>
            <person name="Gautam R."/>
            <person name="Sharma V."/>
            <person name="Tyagi D."/>
            <person name="Shahi A."/>
            <person name="Jangra N."/>
            <person name="Malik M."/>
            <person name="Sidhu P.K."/>
            <person name="Malik S."/>
            <person name="Ghalyan Y."/>
            <person name="Sharma S.S."/>
            <person name="Malik A."/>
            <person name="Chuttani R."/>
            <person name="Bamal N."/>
            <person name="Bhadula D."/>
            <person name="Batra A."/>
            <person name="Temple L."/>
            <person name="Nehra K."/>
        </authorList>
    </citation>
    <scope>NUCLEOTIDE SEQUENCE [LARGE SCALE GENOMIC DNA]</scope>
</reference>
<protein>
    <submittedName>
        <fullName evidence="1">Uncharacterized protein</fullName>
    </submittedName>
</protein>
<sequence length="119" mass="13987">MATYNGWTELREYRVWMGEETYSVVTVERHRNGWYRVYEDGGSDWSRSTRSGTIAFDEASNRAEWLQGEAADTCPCQKWAEVEQVDCYSPELNPYNSAHGIRLQVVDMIENRELEFYEL</sequence>
<dbReference type="KEGG" id="vg:55601431"/>
<dbReference type="RefSeq" id="YP_009831742.1">
    <property type="nucleotide sequence ID" value="NC_048650.1"/>
</dbReference>
<accession>A0A1J0GVR6</accession>
<dbReference type="Proteomes" id="UP000224898">
    <property type="component" value="Segment"/>
</dbReference>
<organism evidence="1 2">
    <name type="scientific">Streptomyces phage BRock</name>
    <dbReference type="NCBI Taxonomy" id="1913591"/>
    <lineage>
        <taxon>Viruses</taxon>
        <taxon>Duplodnaviria</taxon>
        <taxon>Heunggongvirae</taxon>
        <taxon>Uroviricota</taxon>
        <taxon>Caudoviricetes</taxon>
        <taxon>Borockvirus</taxon>
        <taxon>Borockvirus brock</taxon>
    </lineage>
</organism>
<keyword evidence="2" id="KW-1185">Reference proteome</keyword>
<proteinExistence type="predicted"/>
<evidence type="ECO:0000313" key="2">
    <source>
        <dbReference type="Proteomes" id="UP000224898"/>
    </source>
</evidence>